<dbReference type="AlphaFoldDB" id="A0A8T3YLS0"/>
<proteinExistence type="predicted"/>
<protein>
    <submittedName>
        <fullName evidence="1">Uncharacterized protein</fullName>
    </submittedName>
</protein>
<comment type="caution">
    <text evidence="1">The sequence shown here is derived from an EMBL/GenBank/DDBJ whole genome shotgun (WGS) entry which is preliminary data.</text>
</comment>
<accession>A0A8T3YLS0</accession>
<gene>
    <name evidence="1" type="ORF">HY544_01990</name>
</gene>
<sequence length="56" mass="6281">MVFVNLDKKPKKQGQASASQYGKVFKCMNCGSVIEQPVGIYGRRFCSTKCQEEYLG</sequence>
<dbReference type="Proteomes" id="UP000732298">
    <property type="component" value="Unassembled WGS sequence"/>
</dbReference>
<evidence type="ECO:0000313" key="1">
    <source>
        <dbReference type="EMBL" id="MBI4210256.1"/>
    </source>
</evidence>
<reference evidence="1" key="1">
    <citation type="submission" date="2020-07" db="EMBL/GenBank/DDBJ databases">
        <title>Huge and variable diversity of episymbiotic CPR bacteria and DPANN archaea in groundwater ecosystems.</title>
        <authorList>
            <person name="He C.Y."/>
            <person name="Keren R."/>
            <person name="Whittaker M."/>
            <person name="Farag I.F."/>
            <person name="Doudna J."/>
            <person name="Cate J.H.D."/>
            <person name="Banfield J.F."/>
        </authorList>
    </citation>
    <scope>NUCLEOTIDE SEQUENCE</scope>
    <source>
        <strain evidence="1">NC_groundwater_1296_Ag_S-0.2um_52_80</strain>
    </source>
</reference>
<dbReference type="EMBL" id="JACQPB010000025">
    <property type="protein sequence ID" value="MBI4210256.1"/>
    <property type="molecule type" value="Genomic_DNA"/>
</dbReference>
<name>A0A8T3YLS0_9ARCH</name>
<evidence type="ECO:0000313" key="2">
    <source>
        <dbReference type="Proteomes" id="UP000732298"/>
    </source>
</evidence>
<organism evidence="1 2">
    <name type="scientific">Candidatus Iainarchaeum sp</name>
    <dbReference type="NCBI Taxonomy" id="3101447"/>
    <lineage>
        <taxon>Archaea</taxon>
        <taxon>Candidatus Iainarchaeota</taxon>
        <taxon>Candidatus Iainarchaeia</taxon>
        <taxon>Candidatus Iainarchaeales</taxon>
        <taxon>Candidatus Iainarchaeaceae</taxon>
        <taxon>Candidatus Iainarchaeum</taxon>
    </lineage>
</organism>